<reference evidence="2 3" key="1">
    <citation type="journal article" date="2019" name="Int. J. Syst. Evol. Microbiol.">
        <title>The Global Catalogue of Microorganisms (GCM) 10K type strain sequencing project: providing services to taxonomists for standard genome sequencing and annotation.</title>
        <authorList>
            <consortium name="The Broad Institute Genomics Platform"/>
            <consortium name="The Broad Institute Genome Sequencing Center for Infectious Disease"/>
            <person name="Wu L."/>
            <person name="Ma J."/>
        </authorList>
    </citation>
    <scope>NUCLEOTIDE SEQUENCE [LARGE SCALE GENOMIC DNA]</scope>
    <source>
        <strain evidence="2 3">LMG 29247</strain>
    </source>
</reference>
<organism evidence="2 3">
    <name type="scientific">Natrinema soli</name>
    <dbReference type="NCBI Taxonomy" id="1930624"/>
    <lineage>
        <taxon>Archaea</taxon>
        <taxon>Methanobacteriati</taxon>
        <taxon>Methanobacteriota</taxon>
        <taxon>Stenosarchaea group</taxon>
        <taxon>Halobacteria</taxon>
        <taxon>Halobacteriales</taxon>
        <taxon>Natrialbaceae</taxon>
        <taxon>Natrinema</taxon>
    </lineage>
</organism>
<keyword evidence="2" id="KW-0547">Nucleotide-binding</keyword>
<dbReference type="InterPro" id="IPR036890">
    <property type="entry name" value="HATPase_C_sf"/>
</dbReference>
<proteinExistence type="predicted"/>
<dbReference type="EMBL" id="JBHSWV010000134">
    <property type="protein sequence ID" value="MFC6765254.1"/>
    <property type="molecule type" value="Genomic_DNA"/>
</dbReference>
<feature type="non-terminal residue" evidence="2">
    <location>
        <position position="1"/>
    </location>
</feature>
<keyword evidence="2" id="KW-0067">ATP-binding</keyword>
<dbReference type="GO" id="GO:0005524">
    <property type="term" value="F:ATP binding"/>
    <property type="evidence" value="ECO:0007669"/>
    <property type="project" value="UniProtKB-KW"/>
</dbReference>
<evidence type="ECO:0000313" key="3">
    <source>
        <dbReference type="Proteomes" id="UP001596383"/>
    </source>
</evidence>
<protein>
    <submittedName>
        <fullName evidence="2">ATP-binding protein</fullName>
    </submittedName>
</protein>
<comment type="caution">
    <text evidence="2">The sequence shown here is derived from an EMBL/GenBank/DDBJ whole genome shotgun (WGS) entry which is preliminary data.</text>
</comment>
<accession>A0ABD5SL35</accession>
<dbReference type="AlphaFoldDB" id="A0ABD5SL35"/>
<feature type="region of interest" description="Disordered" evidence="1">
    <location>
        <begin position="42"/>
        <end position="61"/>
    </location>
</feature>
<evidence type="ECO:0000256" key="1">
    <source>
        <dbReference type="SAM" id="MobiDB-lite"/>
    </source>
</evidence>
<sequence>ERKSTNHGLGLSLSRILAGRYGGTVGLADTGPDGSVFVVTLPRASSPADAPESSYGDPDSS</sequence>
<name>A0ABD5SL35_9EURY</name>
<keyword evidence="3" id="KW-1185">Reference proteome</keyword>
<dbReference type="Gene3D" id="3.30.565.10">
    <property type="entry name" value="Histidine kinase-like ATPase, C-terminal domain"/>
    <property type="match status" value="1"/>
</dbReference>
<evidence type="ECO:0000313" key="2">
    <source>
        <dbReference type="EMBL" id="MFC6765254.1"/>
    </source>
</evidence>
<dbReference type="Proteomes" id="UP001596383">
    <property type="component" value="Unassembled WGS sequence"/>
</dbReference>
<dbReference type="SUPFAM" id="SSF55874">
    <property type="entry name" value="ATPase domain of HSP90 chaperone/DNA topoisomerase II/histidine kinase"/>
    <property type="match status" value="1"/>
</dbReference>
<gene>
    <name evidence="2" type="ORF">ACFQE6_09660</name>
</gene>